<feature type="compositionally biased region" description="Low complexity" evidence="7">
    <location>
        <begin position="625"/>
        <end position="642"/>
    </location>
</feature>
<evidence type="ECO:0000256" key="3">
    <source>
        <dbReference type="ARBA" id="ARBA00023015"/>
    </source>
</evidence>
<dbReference type="InterPro" id="IPR008851">
    <property type="entry name" value="TFIIF-alpha"/>
</dbReference>
<keyword evidence="4" id="KW-0238">DNA-binding</keyword>
<dbReference type="Proteomes" id="UP000275385">
    <property type="component" value="Unassembled WGS sequence"/>
</dbReference>
<accession>A0A420YD29</accession>
<evidence type="ECO:0000256" key="7">
    <source>
        <dbReference type="SAM" id="MobiDB-lite"/>
    </source>
</evidence>
<feature type="compositionally biased region" description="Low complexity" evidence="7">
    <location>
        <begin position="649"/>
        <end position="670"/>
    </location>
</feature>
<evidence type="ECO:0000256" key="6">
    <source>
        <dbReference type="ARBA" id="ARBA00023242"/>
    </source>
</evidence>
<feature type="region of interest" description="Disordered" evidence="7">
    <location>
        <begin position="370"/>
        <end position="670"/>
    </location>
</feature>
<feature type="compositionally biased region" description="Polar residues" evidence="7">
    <location>
        <begin position="580"/>
        <end position="589"/>
    </location>
</feature>
<dbReference type="InterPro" id="IPR011039">
    <property type="entry name" value="TFIIF_interaction"/>
</dbReference>
<dbReference type="PANTHER" id="PTHR13011">
    <property type="entry name" value="TFIIF-ALPHA"/>
    <property type="match status" value="1"/>
</dbReference>
<protein>
    <submittedName>
        <fullName evidence="8">Uncharacterized protein</fullName>
    </submittedName>
</protein>
<evidence type="ECO:0000256" key="4">
    <source>
        <dbReference type="ARBA" id="ARBA00023125"/>
    </source>
</evidence>
<evidence type="ECO:0000256" key="1">
    <source>
        <dbReference type="ARBA" id="ARBA00004123"/>
    </source>
</evidence>
<organism evidence="8 9">
    <name type="scientific">Coniochaeta pulveracea</name>
    <dbReference type="NCBI Taxonomy" id="177199"/>
    <lineage>
        <taxon>Eukaryota</taxon>
        <taxon>Fungi</taxon>
        <taxon>Dikarya</taxon>
        <taxon>Ascomycota</taxon>
        <taxon>Pezizomycotina</taxon>
        <taxon>Sordariomycetes</taxon>
        <taxon>Sordariomycetidae</taxon>
        <taxon>Coniochaetales</taxon>
        <taxon>Coniochaetaceae</taxon>
        <taxon>Coniochaeta</taxon>
    </lineage>
</organism>
<dbReference type="PANTHER" id="PTHR13011:SF0">
    <property type="entry name" value="GENERAL TRANSCRIPTION FACTOR IIF SUBUNIT 1"/>
    <property type="match status" value="1"/>
</dbReference>
<evidence type="ECO:0000313" key="8">
    <source>
        <dbReference type="EMBL" id="RKU45815.1"/>
    </source>
</evidence>
<keyword evidence="5" id="KW-0804">Transcription</keyword>
<dbReference type="EMBL" id="QVQW01000018">
    <property type="protein sequence ID" value="RKU45815.1"/>
    <property type="molecule type" value="Genomic_DNA"/>
</dbReference>
<name>A0A420YD29_9PEZI</name>
<dbReference type="GO" id="GO:0006367">
    <property type="term" value="P:transcription initiation at RNA polymerase II promoter"/>
    <property type="evidence" value="ECO:0007669"/>
    <property type="project" value="InterPro"/>
</dbReference>
<sequence length="744" mass="81413">MNNKSNNHSTLGSNPGLHPASHPPLPHGGRRDPPPPGAAPRQLVAPGAARPPRRIVQAKVNPLVARKRQTGPPKQTAFRPRPNALILGHTKDVEDSLGRDLAKVKEFQAKREANGGWSEARVATEFPLVTTKRELQEIMRYHIMRFNRSKEDTPVDPTDQDQFPRPVTLHRRDPRTVPAHGHGAQDEDDQPPSIDAAEAERIAKEKADREAQRALDLAQIAPVLKPNEPKAAKQDKKGKGLSVYYPRHTEEAKKASGIRYEETLPWHLEDADGKNVWVGSYIAALSEVHVALVIHNSGFRMIPLERYYRFNHKHTFQQMSLEQAEKAMGKLAGDVPRWVMADKLKEEQEAAKRDTAYYLRGGARVKVESQISRALPKSERMDDNEIDMEGDEFQDDDENPGFEADDEDSREQKERVRRDHLKSNIGIFGDVKEEDVDKEEEKEKIEELRNKLYGKKMRKVLVKKDDAKEYETDDSDSDNPFYVPSDSDDSDEDQDKEKEKGKEGEDKKADDAKKAAEQKDKSAPSAASGKPTTTPAGKGKAPDATKKVKNLKRPASPNPSESSGNESSRVAKKIKKNLAGASSNASRSGTPLPGRRLGGDAASDGEATAGEGSDGGLKLKKKITLKTATGPKGTPVGSRAGSPAPPAPGGSQSVSPSKAPAAAAAGAPTTGPITADLVISIAKEFPEGVKASILMKRYSAYIGDKPGQITKDAWIKLIKSYMYYKPGPDKLLIMRPGKDKPAAA</sequence>
<evidence type="ECO:0000256" key="2">
    <source>
        <dbReference type="ARBA" id="ARBA00005249"/>
    </source>
</evidence>
<gene>
    <name evidence="8" type="ORF">DL546_006068</name>
</gene>
<dbReference type="GO" id="GO:0005674">
    <property type="term" value="C:transcription factor TFIIF complex"/>
    <property type="evidence" value="ECO:0007669"/>
    <property type="project" value="TreeGrafter"/>
</dbReference>
<dbReference type="OrthoDB" id="76676at2759"/>
<keyword evidence="6" id="KW-0539">Nucleus</keyword>
<dbReference type="GO" id="GO:0001096">
    <property type="term" value="F:TFIIF-class transcription factor complex binding"/>
    <property type="evidence" value="ECO:0007669"/>
    <property type="project" value="TreeGrafter"/>
</dbReference>
<proteinExistence type="inferred from homology"/>
<dbReference type="SUPFAM" id="SSF50916">
    <property type="entry name" value="Rap30/74 interaction domains"/>
    <property type="match status" value="1"/>
</dbReference>
<dbReference type="GO" id="GO:0003677">
    <property type="term" value="F:DNA binding"/>
    <property type="evidence" value="ECO:0007669"/>
    <property type="project" value="UniProtKB-KW"/>
</dbReference>
<feature type="compositionally biased region" description="Basic residues" evidence="7">
    <location>
        <begin position="452"/>
        <end position="461"/>
    </location>
</feature>
<reference evidence="8 9" key="1">
    <citation type="submission" date="2018-08" db="EMBL/GenBank/DDBJ databases">
        <title>Draft genome of the lignicolous fungus Coniochaeta pulveracea.</title>
        <authorList>
            <person name="Borstlap C.J."/>
            <person name="De Witt R.N."/>
            <person name="Botha A."/>
            <person name="Volschenk H."/>
        </authorList>
    </citation>
    <scope>NUCLEOTIDE SEQUENCE [LARGE SCALE GENOMIC DNA]</scope>
    <source>
        <strain evidence="8 9">CAB683</strain>
    </source>
</reference>
<keyword evidence="3" id="KW-0805">Transcription regulation</keyword>
<feature type="compositionally biased region" description="Low complexity" evidence="7">
    <location>
        <begin position="558"/>
        <end position="568"/>
    </location>
</feature>
<feature type="region of interest" description="Disordered" evidence="7">
    <location>
        <begin position="150"/>
        <end position="192"/>
    </location>
</feature>
<feature type="region of interest" description="Disordered" evidence="7">
    <location>
        <begin position="1"/>
        <end position="81"/>
    </location>
</feature>
<evidence type="ECO:0000313" key="9">
    <source>
        <dbReference type="Proteomes" id="UP000275385"/>
    </source>
</evidence>
<dbReference type="GO" id="GO:0016251">
    <property type="term" value="F:RNA polymerase II general transcription initiation factor activity"/>
    <property type="evidence" value="ECO:0007669"/>
    <property type="project" value="TreeGrafter"/>
</dbReference>
<comment type="subcellular location">
    <subcellularLocation>
        <location evidence="1">Nucleus</location>
    </subcellularLocation>
</comment>
<dbReference type="GO" id="GO:0032968">
    <property type="term" value="P:positive regulation of transcription elongation by RNA polymerase II"/>
    <property type="evidence" value="ECO:0007669"/>
    <property type="project" value="InterPro"/>
</dbReference>
<comment type="similarity">
    <text evidence="2">Belongs to the TFIIF alpha subunit family.</text>
</comment>
<feature type="compositionally biased region" description="Polar residues" evidence="7">
    <location>
        <begin position="1"/>
        <end position="13"/>
    </location>
</feature>
<evidence type="ECO:0000256" key="5">
    <source>
        <dbReference type="ARBA" id="ARBA00023163"/>
    </source>
</evidence>
<dbReference type="STRING" id="177199.A0A420YD29"/>
<feature type="compositionally biased region" description="Acidic residues" evidence="7">
    <location>
        <begin position="384"/>
        <end position="409"/>
    </location>
</feature>
<feature type="compositionally biased region" description="Basic and acidic residues" evidence="7">
    <location>
        <begin position="439"/>
        <end position="450"/>
    </location>
</feature>
<feature type="compositionally biased region" description="Basic and acidic residues" evidence="7">
    <location>
        <begin position="495"/>
        <end position="522"/>
    </location>
</feature>
<dbReference type="AlphaFoldDB" id="A0A420YD29"/>
<keyword evidence="9" id="KW-1185">Reference proteome</keyword>
<comment type="caution">
    <text evidence="8">The sequence shown here is derived from an EMBL/GenBank/DDBJ whole genome shotgun (WGS) entry which is preliminary data.</text>
</comment>